<dbReference type="EnsemblMetazoa" id="PPA46394.1">
    <property type="protein sequence ID" value="PPA46394.1"/>
    <property type="gene ID" value="WBGene00284763"/>
</dbReference>
<organism evidence="2 3">
    <name type="scientific">Pristionchus pacificus</name>
    <name type="common">Parasitic nematode worm</name>
    <dbReference type="NCBI Taxonomy" id="54126"/>
    <lineage>
        <taxon>Eukaryota</taxon>
        <taxon>Metazoa</taxon>
        <taxon>Ecdysozoa</taxon>
        <taxon>Nematoda</taxon>
        <taxon>Chromadorea</taxon>
        <taxon>Rhabditida</taxon>
        <taxon>Rhabditina</taxon>
        <taxon>Diplogasteromorpha</taxon>
        <taxon>Diplogasteroidea</taxon>
        <taxon>Neodiplogasteridae</taxon>
        <taxon>Pristionchus</taxon>
    </lineage>
</organism>
<evidence type="ECO:0000313" key="3">
    <source>
        <dbReference type="Proteomes" id="UP000005239"/>
    </source>
</evidence>
<protein>
    <submittedName>
        <fullName evidence="2">Uncharacterized protein</fullName>
    </submittedName>
</protein>
<keyword evidence="3" id="KW-1185">Reference proteome</keyword>
<accession>A0A8R1Z3K9</accession>
<feature type="region of interest" description="Disordered" evidence="1">
    <location>
        <begin position="30"/>
        <end position="61"/>
    </location>
</feature>
<accession>A0A2A6BVC0</accession>
<evidence type="ECO:0000313" key="2">
    <source>
        <dbReference type="EnsemblMetazoa" id="PPA46394.1"/>
    </source>
</evidence>
<proteinExistence type="predicted"/>
<sequence>MTISVRNDLSQLLLETPVQASLSATQLMAMYSPGDSPNENRAPRASPESNAEYDRRKLGPV</sequence>
<gene>
    <name evidence="2" type="primary">WBGene00284763</name>
</gene>
<evidence type="ECO:0000256" key="1">
    <source>
        <dbReference type="SAM" id="MobiDB-lite"/>
    </source>
</evidence>
<dbReference type="AlphaFoldDB" id="A0A2A6BVC0"/>
<reference evidence="3" key="1">
    <citation type="journal article" date="2008" name="Nat. Genet.">
        <title>The Pristionchus pacificus genome provides a unique perspective on nematode lifestyle and parasitism.</title>
        <authorList>
            <person name="Dieterich C."/>
            <person name="Clifton S.W."/>
            <person name="Schuster L.N."/>
            <person name="Chinwalla A."/>
            <person name="Delehaunty K."/>
            <person name="Dinkelacker I."/>
            <person name="Fulton L."/>
            <person name="Fulton R."/>
            <person name="Godfrey J."/>
            <person name="Minx P."/>
            <person name="Mitreva M."/>
            <person name="Roeseler W."/>
            <person name="Tian H."/>
            <person name="Witte H."/>
            <person name="Yang S.P."/>
            <person name="Wilson R.K."/>
            <person name="Sommer R.J."/>
        </authorList>
    </citation>
    <scope>NUCLEOTIDE SEQUENCE [LARGE SCALE GENOMIC DNA]</scope>
    <source>
        <strain evidence="3">PS312</strain>
    </source>
</reference>
<feature type="compositionally biased region" description="Basic and acidic residues" evidence="1">
    <location>
        <begin position="52"/>
        <end position="61"/>
    </location>
</feature>
<reference evidence="2" key="2">
    <citation type="submission" date="2022-06" db="UniProtKB">
        <authorList>
            <consortium name="EnsemblMetazoa"/>
        </authorList>
    </citation>
    <scope>IDENTIFICATION</scope>
    <source>
        <strain evidence="2">PS312</strain>
    </source>
</reference>
<dbReference type="Proteomes" id="UP000005239">
    <property type="component" value="Unassembled WGS sequence"/>
</dbReference>
<name>A0A2A6BVC0_PRIPA</name>